<evidence type="ECO:0000313" key="3">
    <source>
        <dbReference type="Proteomes" id="UP000315825"/>
    </source>
</evidence>
<comment type="caution">
    <text evidence="2">The sequence shown here is derived from an EMBL/GenBank/DDBJ whole genome shotgun (WGS) entry which is preliminary data.</text>
</comment>
<keyword evidence="2" id="KW-0540">Nuclease</keyword>
<keyword evidence="2" id="KW-0436">Ligase</keyword>
<name>A0A520N0C6_9GAMM</name>
<dbReference type="InterPro" id="IPR036866">
    <property type="entry name" value="RibonucZ/Hydroxyglut_hydro"/>
</dbReference>
<feature type="domain" description="Zn-dependent metallo-hydrolase RNA specificity" evidence="1">
    <location>
        <begin position="267"/>
        <end position="299"/>
    </location>
</feature>
<sequence length="329" mass="37843">MIEQRIEGLYCIPGDFYIDPYRKCKNAFITHGHADHARPGMENYFCTPETAEIMKHRISQHLSIKKIKYFEKIEFNGVTVIFYPAGHVLGSAQILIEYKNKRVVVTGDYKRQHDSTCLPFHPVECDTFITEATFANPKFQWGPFDVEIGKIYKWYLANKKKRINSVLFGYSLGKSQRLINALKKRYKIEVFAHNAIRSINKIYSKFGVGHLETKTISSKQGYKDGIVVMPPGARKSKLLAELAPYRTAFCSGWITGKHAEYDEGFQISDHADWNDLIKTIEQTKAREVILIHGSGPMLRKYLNSKNIVVSNYTKSHKEDKSVQLSMFNE</sequence>
<keyword evidence="2" id="KW-0378">Hydrolase</keyword>
<dbReference type="GO" id="GO:0004527">
    <property type="term" value="F:exonuclease activity"/>
    <property type="evidence" value="ECO:0007669"/>
    <property type="project" value="UniProtKB-KW"/>
</dbReference>
<keyword evidence="2" id="KW-0269">Exonuclease</keyword>
<dbReference type="Pfam" id="PF07521">
    <property type="entry name" value="RMMBL"/>
    <property type="match status" value="1"/>
</dbReference>
<dbReference type="AlphaFoldDB" id="A0A520N0C6"/>
<dbReference type="GO" id="GO:0004521">
    <property type="term" value="F:RNA endonuclease activity"/>
    <property type="evidence" value="ECO:0007669"/>
    <property type="project" value="TreeGrafter"/>
</dbReference>
<reference evidence="2 3" key="1">
    <citation type="submission" date="2019-02" db="EMBL/GenBank/DDBJ databases">
        <title>Prokaryotic population dynamics and viral predation in marine succession experiment using metagenomics: the confinement effect.</title>
        <authorList>
            <person name="Haro-Moreno J.M."/>
            <person name="Rodriguez-Valera F."/>
            <person name="Lopez-Perez M."/>
        </authorList>
    </citation>
    <scope>NUCLEOTIDE SEQUENCE [LARGE SCALE GENOMIC DNA]</scope>
    <source>
        <strain evidence="2">MED-G159</strain>
    </source>
</reference>
<accession>A0A520N0C6</accession>
<dbReference type="PANTHER" id="PTHR11203">
    <property type="entry name" value="CLEAVAGE AND POLYADENYLATION SPECIFICITY FACTOR FAMILY MEMBER"/>
    <property type="match status" value="1"/>
</dbReference>
<dbReference type="InterPro" id="IPR026360">
    <property type="entry name" value="Xnuc_lig_assoc"/>
</dbReference>
<dbReference type="NCBIfam" id="TIGR04122">
    <property type="entry name" value="Xnuc_lig_assoc"/>
    <property type="match status" value="1"/>
</dbReference>
<dbReference type="EMBL" id="SHBE01000002">
    <property type="protein sequence ID" value="RZO26930.1"/>
    <property type="molecule type" value="Genomic_DNA"/>
</dbReference>
<gene>
    <name evidence="2" type="ORF">EVA92_01930</name>
</gene>
<dbReference type="EC" id="3.1.-.-" evidence="2"/>
<proteinExistence type="predicted"/>
<dbReference type="SUPFAM" id="SSF56281">
    <property type="entry name" value="Metallo-hydrolase/oxidoreductase"/>
    <property type="match status" value="1"/>
</dbReference>
<dbReference type="Proteomes" id="UP000315825">
    <property type="component" value="Unassembled WGS sequence"/>
</dbReference>
<dbReference type="InterPro" id="IPR050698">
    <property type="entry name" value="MBL"/>
</dbReference>
<organism evidence="2 3">
    <name type="scientific">SAR86 cluster bacterium</name>
    <dbReference type="NCBI Taxonomy" id="2030880"/>
    <lineage>
        <taxon>Bacteria</taxon>
        <taxon>Pseudomonadati</taxon>
        <taxon>Pseudomonadota</taxon>
        <taxon>Gammaproteobacteria</taxon>
        <taxon>SAR86 cluster</taxon>
    </lineage>
</organism>
<protein>
    <submittedName>
        <fullName evidence="2">Ligase-associated DNA damage response exonuclease</fullName>
        <ecNumber evidence="2">3.1.-.-</ecNumber>
    </submittedName>
</protein>
<evidence type="ECO:0000313" key="2">
    <source>
        <dbReference type="EMBL" id="RZO26930.1"/>
    </source>
</evidence>
<dbReference type="InterPro" id="IPR011108">
    <property type="entry name" value="RMMBL"/>
</dbReference>
<dbReference type="Gene3D" id="3.60.15.10">
    <property type="entry name" value="Ribonuclease Z/Hydroxyacylglutathione hydrolase-like"/>
    <property type="match status" value="1"/>
</dbReference>
<evidence type="ECO:0000259" key="1">
    <source>
        <dbReference type="Pfam" id="PF07521"/>
    </source>
</evidence>
<dbReference type="GO" id="GO:0016874">
    <property type="term" value="F:ligase activity"/>
    <property type="evidence" value="ECO:0007669"/>
    <property type="project" value="UniProtKB-KW"/>
</dbReference>
<dbReference type="PANTHER" id="PTHR11203:SF49">
    <property type="entry name" value="BLL1145 PROTEIN"/>
    <property type="match status" value="1"/>
</dbReference>